<dbReference type="EMBL" id="LGRX02008675">
    <property type="protein sequence ID" value="KAK3273022.1"/>
    <property type="molecule type" value="Genomic_DNA"/>
</dbReference>
<feature type="compositionally biased region" description="Low complexity" evidence="6">
    <location>
        <begin position="501"/>
        <end position="518"/>
    </location>
</feature>
<dbReference type="GO" id="GO:0003724">
    <property type="term" value="F:RNA helicase activity"/>
    <property type="evidence" value="ECO:0007669"/>
    <property type="project" value="UniProtKB-EC"/>
</dbReference>
<dbReference type="AlphaFoldDB" id="A0AAE0G7H4"/>
<keyword evidence="5" id="KW-0067">ATP-binding</keyword>
<dbReference type="SMART" id="SM00487">
    <property type="entry name" value="DEXDc"/>
    <property type="match status" value="1"/>
</dbReference>
<keyword evidence="2" id="KW-0547">Nucleotide-binding</keyword>
<evidence type="ECO:0000256" key="6">
    <source>
        <dbReference type="SAM" id="MobiDB-lite"/>
    </source>
</evidence>
<dbReference type="Proteomes" id="UP001190700">
    <property type="component" value="Unassembled WGS sequence"/>
</dbReference>
<keyword evidence="4" id="KW-0347">Helicase</keyword>
<feature type="compositionally biased region" description="Gly residues" evidence="6">
    <location>
        <begin position="361"/>
        <end position="388"/>
    </location>
</feature>
<keyword evidence="3" id="KW-0378">Hydrolase</keyword>
<organism evidence="9 10">
    <name type="scientific">Cymbomonas tetramitiformis</name>
    <dbReference type="NCBI Taxonomy" id="36881"/>
    <lineage>
        <taxon>Eukaryota</taxon>
        <taxon>Viridiplantae</taxon>
        <taxon>Chlorophyta</taxon>
        <taxon>Pyramimonadophyceae</taxon>
        <taxon>Pyramimonadales</taxon>
        <taxon>Pyramimonadaceae</taxon>
        <taxon>Cymbomonas</taxon>
    </lineage>
</organism>
<evidence type="ECO:0000313" key="10">
    <source>
        <dbReference type="Proteomes" id="UP001190700"/>
    </source>
</evidence>
<evidence type="ECO:0000256" key="4">
    <source>
        <dbReference type="ARBA" id="ARBA00022806"/>
    </source>
</evidence>
<evidence type="ECO:0000256" key="1">
    <source>
        <dbReference type="ARBA" id="ARBA00012552"/>
    </source>
</evidence>
<comment type="caution">
    <text evidence="9">The sequence shown here is derived from an EMBL/GenBank/DDBJ whole genome shotgun (WGS) entry which is preliminary data.</text>
</comment>
<dbReference type="InterPro" id="IPR011545">
    <property type="entry name" value="DEAD/DEAH_box_helicase_dom"/>
</dbReference>
<protein>
    <recommendedName>
        <fullName evidence="1">RNA helicase</fullName>
        <ecNumber evidence="1">3.6.4.13</ecNumber>
    </recommendedName>
</protein>
<feature type="domain" description="Helicase C-terminal" evidence="8">
    <location>
        <begin position="161"/>
        <end position="324"/>
    </location>
</feature>
<evidence type="ECO:0000259" key="7">
    <source>
        <dbReference type="PROSITE" id="PS51192"/>
    </source>
</evidence>
<sequence length="527" mass="56098">MVHCTDLQEVELEKGEGPIGIISAPTRELAHQIHTEAKKFAKPYGIQVCGVYGGMSKLDQIRQLKSGVEVVVSTPGRLIDMMKVKACNMKRTTYLVLDEVDRMFDQGFEPQVRSIVGQIRPDRQTLLFSATLPPRVERLIRDVLSDPIRITVGSIGQANEDIRQVVEVVDSELGKLPWLLSKLPGFIDNGDVMIFAGKKERVDDLESNLRAKGFKVAALHGDKDQASRMEVLRDFKAGKHHILVATDVAARGLDIQSLKTVVNFDVAREIDSHVHRIGRTGRAGAKDGVAYTLLTQEESRMAGELVFNLQAAHQYVSQAHHDLAMKDKVFKRQRDSGKTSMGTRQGTGGGKKPGRGRGKPQVGGVGVGFKPEGGGAGGGKPPPVAGGGGLGIGVGGRKTGDGIRSMVMGRFSKSFVTSTDGVQSASSGSIVAPKTGWKATQEEMMNTPPPPPHQPMMPLRPSMPQFSHVAPPMATMAPMAAQPGNAVNAAAAAAAARISAALASRAAAPAEPGAAGAPAKRRSRFDT</sequence>
<feature type="region of interest" description="Disordered" evidence="6">
    <location>
        <begin position="501"/>
        <end position="527"/>
    </location>
</feature>
<evidence type="ECO:0000259" key="8">
    <source>
        <dbReference type="PROSITE" id="PS51194"/>
    </source>
</evidence>
<dbReference type="GO" id="GO:0005524">
    <property type="term" value="F:ATP binding"/>
    <property type="evidence" value="ECO:0007669"/>
    <property type="project" value="UniProtKB-KW"/>
</dbReference>
<evidence type="ECO:0000256" key="3">
    <source>
        <dbReference type="ARBA" id="ARBA00022801"/>
    </source>
</evidence>
<evidence type="ECO:0000256" key="5">
    <source>
        <dbReference type="ARBA" id="ARBA00022840"/>
    </source>
</evidence>
<evidence type="ECO:0000313" key="9">
    <source>
        <dbReference type="EMBL" id="KAK3273022.1"/>
    </source>
</evidence>
<dbReference type="PANTHER" id="PTHR47958">
    <property type="entry name" value="ATP-DEPENDENT RNA HELICASE DBP3"/>
    <property type="match status" value="1"/>
</dbReference>
<name>A0AAE0G7H4_9CHLO</name>
<gene>
    <name evidence="9" type="ORF">CYMTET_18721</name>
</gene>
<dbReference type="InterPro" id="IPR014001">
    <property type="entry name" value="Helicase_ATP-bd"/>
</dbReference>
<dbReference type="SMART" id="SM00490">
    <property type="entry name" value="HELICc"/>
    <property type="match status" value="1"/>
</dbReference>
<dbReference type="PROSITE" id="PS51194">
    <property type="entry name" value="HELICASE_CTER"/>
    <property type="match status" value="1"/>
</dbReference>
<accession>A0AAE0G7H4</accession>
<dbReference type="EC" id="3.6.4.13" evidence="1"/>
<dbReference type="InterPro" id="IPR027417">
    <property type="entry name" value="P-loop_NTPase"/>
</dbReference>
<evidence type="ECO:0000256" key="2">
    <source>
        <dbReference type="ARBA" id="ARBA00022741"/>
    </source>
</evidence>
<keyword evidence="10" id="KW-1185">Reference proteome</keyword>
<feature type="domain" description="Helicase ATP-binding" evidence="7">
    <location>
        <begin position="1"/>
        <end position="150"/>
    </location>
</feature>
<dbReference type="Gene3D" id="3.40.50.300">
    <property type="entry name" value="P-loop containing nucleotide triphosphate hydrolases"/>
    <property type="match status" value="2"/>
</dbReference>
<dbReference type="GO" id="GO:0003676">
    <property type="term" value="F:nucleic acid binding"/>
    <property type="evidence" value="ECO:0007669"/>
    <property type="project" value="InterPro"/>
</dbReference>
<dbReference type="SUPFAM" id="SSF52540">
    <property type="entry name" value="P-loop containing nucleoside triphosphate hydrolases"/>
    <property type="match status" value="1"/>
</dbReference>
<dbReference type="Pfam" id="PF00270">
    <property type="entry name" value="DEAD"/>
    <property type="match status" value="1"/>
</dbReference>
<reference evidence="9 10" key="1">
    <citation type="journal article" date="2015" name="Genome Biol. Evol.">
        <title>Comparative Genomics of a Bacterivorous Green Alga Reveals Evolutionary Causalities and Consequences of Phago-Mixotrophic Mode of Nutrition.</title>
        <authorList>
            <person name="Burns J.A."/>
            <person name="Paasch A."/>
            <person name="Narechania A."/>
            <person name="Kim E."/>
        </authorList>
    </citation>
    <scope>NUCLEOTIDE SEQUENCE [LARGE SCALE GENOMIC DNA]</scope>
    <source>
        <strain evidence="9 10">PLY_AMNH</strain>
    </source>
</reference>
<dbReference type="InterPro" id="IPR001650">
    <property type="entry name" value="Helicase_C-like"/>
</dbReference>
<dbReference type="GO" id="GO:0016787">
    <property type="term" value="F:hydrolase activity"/>
    <property type="evidence" value="ECO:0007669"/>
    <property type="project" value="UniProtKB-KW"/>
</dbReference>
<dbReference type="PROSITE" id="PS51192">
    <property type="entry name" value="HELICASE_ATP_BIND_1"/>
    <property type="match status" value="1"/>
</dbReference>
<feature type="region of interest" description="Disordered" evidence="6">
    <location>
        <begin position="331"/>
        <end position="388"/>
    </location>
</feature>
<proteinExistence type="predicted"/>
<dbReference type="Pfam" id="PF00271">
    <property type="entry name" value="Helicase_C"/>
    <property type="match status" value="1"/>
</dbReference>
<dbReference type="CDD" id="cd18787">
    <property type="entry name" value="SF2_C_DEAD"/>
    <property type="match status" value="1"/>
</dbReference>